<keyword evidence="2" id="KW-1185">Reference proteome</keyword>
<organism evidence="1 2">
    <name type="scientific">Hibiscus sabdariffa</name>
    <name type="common">roselle</name>
    <dbReference type="NCBI Taxonomy" id="183260"/>
    <lineage>
        <taxon>Eukaryota</taxon>
        <taxon>Viridiplantae</taxon>
        <taxon>Streptophyta</taxon>
        <taxon>Embryophyta</taxon>
        <taxon>Tracheophyta</taxon>
        <taxon>Spermatophyta</taxon>
        <taxon>Magnoliopsida</taxon>
        <taxon>eudicotyledons</taxon>
        <taxon>Gunneridae</taxon>
        <taxon>Pentapetalae</taxon>
        <taxon>rosids</taxon>
        <taxon>malvids</taxon>
        <taxon>Malvales</taxon>
        <taxon>Malvaceae</taxon>
        <taxon>Malvoideae</taxon>
        <taxon>Hibiscus</taxon>
    </lineage>
</organism>
<accession>A0ABR2D766</accession>
<dbReference type="Proteomes" id="UP001472677">
    <property type="component" value="Unassembled WGS sequence"/>
</dbReference>
<proteinExistence type="predicted"/>
<name>A0ABR2D766_9ROSI</name>
<reference evidence="1 2" key="1">
    <citation type="journal article" date="2024" name="G3 (Bethesda)">
        <title>Genome assembly of Hibiscus sabdariffa L. provides insights into metabolisms of medicinal natural products.</title>
        <authorList>
            <person name="Kim T."/>
        </authorList>
    </citation>
    <scope>NUCLEOTIDE SEQUENCE [LARGE SCALE GENOMIC DNA]</scope>
    <source>
        <strain evidence="1">TK-2024</strain>
        <tissue evidence="1">Old leaves</tissue>
    </source>
</reference>
<dbReference type="EMBL" id="JBBPBM010000034">
    <property type="protein sequence ID" value="KAK8531861.1"/>
    <property type="molecule type" value="Genomic_DNA"/>
</dbReference>
<gene>
    <name evidence="1" type="ORF">V6N12_053320</name>
</gene>
<protein>
    <submittedName>
        <fullName evidence="1">Uncharacterized protein</fullName>
    </submittedName>
</protein>
<evidence type="ECO:0000313" key="1">
    <source>
        <dbReference type="EMBL" id="KAK8531861.1"/>
    </source>
</evidence>
<evidence type="ECO:0000313" key="2">
    <source>
        <dbReference type="Proteomes" id="UP001472677"/>
    </source>
</evidence>
<sequence length="293" mass="32335">MLSSCGGFQVLGWVFVGALPVQVVRNLMYTGSLKLVKSIEAKIYVRAFVLVLFFRSRWKDSEAIFSNCRNPSRSASAGGESAASHGFTLPAGGDFFQLLDISPAVNGDQNRCNELKKSCLAVDTMSSSTIADTVGRWGESLDDFSDDEENIVPITEDDDIHLLDADDVETIVADANEGNDLDVEDDVWSAAIARLGLRNEKPVWGYVGPETEQPVPSYPAYEPPSRMYDVNYTEMRDREHLARVFGSSSSSNYGELDRMISLQSEATSMRVRTFDPNGYEFSVEAMYRAGPSN</sequence>
<comment type="caution">
    <text evidence="1">The sequence shown here is derived from an EMBL/GenBank/DDBJ whole genome shotgun (WGS) entry which is preliminary data.</text>
</comment>